<dbReference type="OrthoDB" id="74764at2759"/>
<evidence type="ECO:0000259" key="2">
    <source>
        <dbReference type="Pfam" id="PF09362"/>
    </source>
</evidence>
<dbReference type="eggNOG" id="ENOG502QW32">
    <property type="taxonomic scope" value="Eukaryota"/>
</dbReference>
<sequence>MLDSHRLTAALVASLTLFPGLSDAFWRLPCRGRSGVARLDPIVDPNSISNHVHVIHGSGSFGMSSDQNSLLESDCTSCAVTQDKSAYWTPALYFMHANGSAEMVEQVGGMLAYYLQYGEDIKAFPDNFRMLAGDPYQRNFTWPVPDPPKSSWSGDAISQAALRQKALGFNCLHYQSDPEASLARHFLPDKKFLDEHCTDGIRLELLFPSCWNGEDVDSDDHRSHVAYPSLGNGGFCPEGYETRLATLFFETIWNTYAFKDQDGYFALSNGDPTGYGYHGDFMNGWESGVLQEALDTCTDPSGEIEACGVFNIQSDADQNKCQIDVPHTIAHERVMMHDDGIPGPMKISWGPEYAAMHKNPSAPPASFSATLEVSLPTIAVEPSVSLGESINVGNVLGHADAIKTAAPETSTAAAAADAAVVTSLSVPTSSPTPTPTPTSSVVVDAYPEMIIYVQQEIVVVLGDNGVPVTTTKGALRTVSTTLTTAVETSTVVSYIAKREARPPTLQEPDIQVEVLLGSAHNHHHNHAHKGHGH</sequence>
<evidence type="ECO:0000313" key="4">
    <source>
        <dbReference type="Proteomes" id="UP000019376"/>
    </source>
</evidence>
<dbReference type="Proteomes" id="UP000019376">
    <property type="component" value="Unassembled WGS sequence"/>
</dbReference>
<feature type="chain" id="PRO_5004547443" description="DUF1996 domain-containing protein" evidence="1">
    <location>
        <begin position="25"/>
        <end position="533"/>
    </location>
</feature>
<evidence type="ECO:0000256" key="1">
    <source>
        <dbReference type="SAM" id="SignalP"/>
    </source>
</evidence>
<organism evidence="3 4">
    <name type="scientific">Penicillium oxalicum (strain 114-2 / CGMCC 5302)</name>
    <name type="common">Penicillium decumbens</name>
    <dbReference type="NCBI Taxonomy" id="933388"/>
    <lineage>
        <taxon>Eukaryota</taxon>
        <taxon>Fungi</taxon>
        <taxon>Dikarya</taxon>
        <taxon>Ascomycota</taxon>
        <taxon>Pezizomycotina</taxon>
        <taxon>Eurotiomycetes</taxon>
        <taxon>Eurotiomycetidae</taxon>
        <taxon>Eurotiales</taxon>
        <taxon>Aspergillaceae</taxon>
        <taxon>Penicillium</taxon>
    </lineage>
</organism>
<reference evidence="3 4" key="1">
    <citation type="journal article" date="2013" name="PLoS ONE">
        <title>Genomic and secretomic analyses reveal unique features of the lignocellulolytic enzyme system of Penicillium decumbens.</title>
        <authorList>
            <person name="Liu G."/>
            <person name="Zhang L."/>
            <person name="Wei X."/>
            <person name="Zou G."/>
            <person name="Qin Y."/>
            <person name="Ma L."/>
            <person name="Li J."/>
            <person name="Zheng H."/>
            <person name="Wang S."/>
            <person name="Wang C."/>
            <person name="Xun L."/>
            <person name="Zhao G.-P."/>
            <person name="Zhou Z."/>
            <person name="Qu Y."/>
        </authorList>
    </citation>
    <scope>NUCLEOTIDE SEQUENCE [LARGE SCALE GENOMIC DNA]</scope>
    <source>
        <strain evidence="4">114-2 / CGMCC 5302</strain>
    </source>
</reference>
<proteinExistence type="predicted"/>
<dbReference type="AlphaFoldDB" id="S8A1A6"/>
<dbReference type="HOGENOM" id="CLU_014722_1_2_1"/>
<feature type="signal peptide" evidence="1">
    <location>
        <begin position="1"/>
        <end position="24"/>
    </location>
</feature>
<protein>
    <recommendedName>
        <fullName evidence="2">DUF1996 domain-containing protein</fullName>
    </recommendedName>
</protein>
<dbReference type="PhylomeDB" id="S8A1A6"/>
<dbReference type="PANTHER" id="PTHR43662:SF7">
    <property type="entry name" value="DUF1996 DOMAIN-CONTAINING PROTEIN"/>
    <property type="match status" value="1"/>
</dbReference>
<gene>
    <name evidence="3" type="ORF">PDE_09865</name>
</gene>
<dbReference type="EMBL" id="KB644415">
    <property type="protein sequence ID" value="EPS34901.1"/>
    <property type="molecule type" value="Genomic_DNA"/>
</dbReference>
<evidence type="ECO:0000313" key="3">
    <source>
        <dbReference type="EMBL" id="EPS34901.1"/>
    </source>
</evidence>
<keyword evidence="1" id="KW-0732">Signal</keyword>
<feature type="domain" description="DUF1996" evidence="2">
    <location>
        <begin position="40"/>
        <end position="285"/>
    </location>
</feature>
<dbReference type="PANTHER" id="PTHR43662">
    <property type="match status" value="1"/>
</dbReference>
<accession>S8A1A6</accession>
<name>S8A1A6_PENO1</name>
<keyword evidence="4" id="KW-1185">Reference proteome</keyword>
<dbReference type="STRING" id="933388.S8A1A6"/>
<dbReference type="InterPro" id="IPR018535">
    <property type="entry name" value="DUF1996"/>
</dbReference>
<dbReference type="Pfam" id="PF09362">
    <property type="entry name" value="DUF1996"/>
    <property type="match status" value="1"/>
</dbReference>